<keyword evidence="1" id="KW-0812">Transmembrane</keyword>
<dbReference type="AlphaFoldDB" id="A0A1M3KWN2"/>
<protein>
    <recommendedName>
        <fullName evidence="2">AraC effector-binding domain-containing protein</fullName>
    </recommendedName>
</protein>
<dbReference type="InterPro" id="IPR023393">
    <property type="entry name" value="START-like_dom_sf"/>
</dbReference>
<sequence length="333" mass="37574">MKVLKYILWGLLTVVALVIVIGLFLPRQIHVERSRVIDAPANLIFDQINSLKKWSAWSPWHRIDPNMKINYFGPESGHGAGYTWSSDNDSVGNGKMVIAISEPGRRISTSMEFMENHPSSINFLFTPEKNGTKVTWTLDSDMGMNPFMRWMGLMMDKFTGPHFEAGLRNLDSLVKTMPRGHVGSIAMMEYPGANALSIRGTIAPKDIPMVMARDYSEIMKYAGSKGLVMKGAPFAIYHTWSDTTTDMESALPYDKADPGSGRIRGLVIPKGTVVRCEFFGPYEQSMMAHMAVEQWAKDNGKKLGDEPWEEYVTDPGTEPDQSKWLTRIYYWVK</sequence>
<dbReference type="STRING" id="1895771.BGO89_09850"/>
<feature type="domain" description="AraC effector-binding" evidence="2">
    <location>
        <begin position="183"/>
        <end position="333"/>
    </location>
</feature>
<dbReference type="Pfam" id="PF10604">
    <property type="entry name" value="Polyketide_cyc2"/>
    <property type="match status" value="1"/>
</dbReference>
<evidence type="ECO:0000313" key="4">
    <source>
        <dbReference type="Proteomes" id="UP000184233"/>
    </source>
</evidence>
<dbReference type="InterPro" id="IPR010499">
    <property type="entry name" value="AraC_E-bd"/>
</dbReference>
<dbReference type="CDD" id="cd07818">
    <property type="entry name" value="SRPBCC_1"/>
    <property type="match status" value="1"/>
</dbReference>
<proteinExistence type="predicted"/>
<dbReference type="Proteomes" id="UP000184233">
    <property type="component" value="Unassembled WGS sequence"/>
</dbReference>
<organism evidence="3 4">
    <name type="scientific">Candidatus Kapaibacterium thiocyanatum</name>
    <dbReference type="NCBI Taxonomy" id="1895771"/>
    <lineage>
        <taxon>Bacteria</taxon>
        <taxon>Pseudomonadati</taxon>
        <taxon>Candidatus Kapaibacteriota</taxon>
        <taxon>Candidatus Kapaibacteriia</taxon>
        <taxon>Candidatus Kapaibacteriales</taxon>
        <taxon>Candidatus Kapaibacteriaceae</taxon>
        <taxon>Candidatus Kapaibacterium</taxon>
    </lineage>
</organism>
<feature type="transmembrane region" description="Helical" evidence="1">
    <location>
        <begin position="6"/>
        <end position="25"/>
    </location>
</feature>
<dbReference type="SMART" id="SM00871">
    <property type="entry name" value="AraC_E_bind"/>
    <property type="match status" value="1"/>
</dbReference>
<dbReference type="InterPro" id="IPR019587">
    <property type="entry name" value="Polyketide_cyclase/dehydratase"/>
</dbReference>
<dbReference type="SUPFAM" id="SSF55136">
    <property type="entry name" value="Probable bacterial effector-binding domain"/>
    <property type="match status" value="1"/>
</dbReference>
<keyword evidence="1" id="KW-1133">Transmembrane helix</keyword>
<name>A0A1M3KWN2_9BACT</name>
<gene>
    <name evidence="3" type="ORF">BGO89_09850</name>
</gene>
<dbReference type="Gene3D" id="3.30.530.20">
    <property type="match status" value="1"/>
</dbReference>
<dbReference type="EMBL" id="MKVH01000024">
    <property type="protein sequence ID" value="OJX56822.1"/>
    <property type="molecule type" value="Genomic_DNA"/>
</dbReference>
<dbReference type="InterPro" id="IPR011256">
    <property type="entry name" value="Reg_factor_effector_dom_sf"/>
</dbReference>
<keyword evidence="1" id="KW-0472">Membrane</keyword>
<dbReference type="Gene3D" id="3.20.80.10">
    <property type="entry name" value="Regulatory factor, effector binding domain"/>
    <property type="match status" value="1"/>
</dbReference>
<evidence type="ECO:0000313" key="3">
    <source>
        <dbReference type="EMBL" id="OJX56822.1"/>
    </source>
</evidence>
<reference evidence="3 4" key="1">
    <citation type="submission" date="2016-09" db="EMBL/GenBank/DDBJ databases">
        <title>Genome-resolved meta-omics ties microbial dynamics to process performance in biotechnology for thiocyanate degradation.</title>
        <authorList>
            <person name="Kantor R.S."/>
            <person name="Huddy R.J."/>
            <person name="Iyer R."/>
            <person name="Thomas B.C."/>
            <person name="Brown C.T."/>
            <person name="Anantharaman K."/>
            <person name="Tringe S."/>
            <person name="Hettich R.L."/>
            <person name="Harrison S.T."/>
            <person name="Banfield J.F."/>
        </authorList>
    </citation>
    <scope>NUCLEOTIDE SEQUENCE [LARGE SCALE GENOMIC DNA]</scope>
    <source>
        <strain evidence="3">59-99</strain>
    </source>
</reference>
<accession>A0A1M3KWN2</accession>
<dbReference type="SUPFAM" id="SSF55961">
    <property type="entry name" value="Bet v1-like"/>
    <property type="match status" value="1"/>
</dbReference>
<comment type="caution">
    <text evidence="3">The sequence shown here is derived from an EMBL/GenBank/DDBJ whole genome shotgun (WGS) entry which is preliminary data.</text>
</comment>
<evidence type="ECO:0000256" key="1">
    <source>
        <dbReference type="SAM" id="Phobius"/>
    </source>
</evidence>
<evidence type="ECO:0000259" key="2">
    <source>
        <dbReference type="SMART" id="SM00871"/>
    </source>
</evidence>